<proteinExistence type="predicted"/>
<feature type="region of interest" description="Disordered" evidence="1">
    <location>
        <begin position="141"/>
        <end position="187"/>
    </location>
</feature>
<gene>
    <name evidence="2" type="ORF">B2J93_6311</name>
</gene>
<dbReference type="Proteomes" id="UP000242519">
    <property type="component" value="Unassembled WGS sequence"/>
</dbReference>
<dbReference type="AlphaFoldDB" id="A0A218ZD92"/>
<dbReference type="EMBL" id="MZNU01000059">
    <property type="protein sequence ID" value="OWP05987.1"/>
    <property type="molecule type" value="Genomic_DNA"/>
</dbReference>
<evidence type="ECO:0000313" key="2">
    <source>
        <dbReference type="EMBL" id="OWP05987.1"/>
    </source>
</evidence>
<feature type="compositionally biased region" description="Basic and acidic residues" evidence="1">
    <location>
        <begin position="151"/>
        <end position="179"/>
    </location>
</feature>
<comment type="caution">
    <text evidence="2">The sequence shown here is derived from an EMBL/GenBank/DDBJ whole genome shotgun (WGS) entry which is preliminary data.</text>
</comment>
<name>A0A218ZD92_9HELO</name>
<keyword evidence="3" id="KW-1185">Reference proteome</keyword>
<dbReference type="InParanoid" id="A0A218ZD92"/>
<dbReference type="OrthoDB" id="3564997at2759"/>
<accession>A0A218ZD92</accession>
<protein>
    <submittedName>
        <fullName evidence="2">Uncharacterized protein</fullName>
    </submittedName>
</protein>
<reference evidence="2 3" key="1">
    <citation type="submission" date="2017-04" db="EMBL/GenBank/DDBJ databases">
        <title>Draft genome sequence of Marssonina coronaria NL1: causal agent of apple blotch.</title>
        <authorList>
            <person name="Cheng Q."/>
        </authorList>
    </citation>
    <scope>NUCLEOTIDE SEQUENCE [LARGE SCALE GENOMIC DNA]</scope>
    <source>
        <strain evidence="2 3">NL1</strain>
    </source>
</reference>
<sequence>MLRRKFRRMSMSERSEPVHDAVEGLHKIEAGVHAAAVGMSSPGESSARNFMCLETTTTYETCAAVRTHLHVCASHIAHTRLQLDNEPCPALRRKVQNPGHKGWDRCRCRCSEMPHGCERSRSRGYGEGGSTWGFEKEARVSLKGTTAAAAEQEKEGGDQNHDQRPRGSGGHWEEKRERGGAANLGSDECGLSNRPLHACVLVSRADGVSAVSTSREWRRRILRLRKISMARLRGANHQPLCSPQKDWVLMLMTVVWCRRKTRQSDGAPLENDEAIVIPDGDRGNFVSALPHEDFEMGS</sequence>
<organism evidence="2 3">
    <name type="scientific">Diplocarpon coronariae</name>
    <dbReference type="NCBI Taxonomy" id="2795749"/>
    <lineage>
        <taxon>Eukaryota</taxon>
        <taxon>Fungi</taxon>
        <taxon>Dikarya</taxon>
        <taxon>Ascomycota</taxon>
        <taxon>Pezizomycotina</taxon>
        <taxon>Leotiomycetes</taxon>
        <taxon>Helotiales</taxon>
        <taxon>Drepanopezizaceae</taxon>
        <taxon>Diplocarpon</taxon>
    </lineage>
</organism>
<evidence type="ECO:0000313" key="3">
    <source>
        <dbReference type="Proteomes" id="UP000242519"/>
    </source>
</evidence>
<evidence type="ECO:0000256" key="1">
    <source>
        <dbReference type="SAM" id="MobiDB-lite"/>
    </source>
</evidence>